<dbReference type="AlphaFoldDB" id="A0A8X8FTK3"/>
<feature type="chain" id="PRO_5036502785" evidence="1">
    <location>
        <begin position="28"/>
        <end position="403"/>
    </location>
</feature>
<gene>
    <name evidence="2" type="ORF">H9654_07775</name>
</gene>
<dbReference type="SUPFAM" id="SSF50494">
    <property type="entry name" value="Trypsin-like serine proteases"/>
    <property type="match status" value="1"/>
</dbReference>
<dbReference type="Proteomes" id="UP000636938">
    <property type="component" value="Unassembled WGS sequence"/>
</dbReference>
<reference evidence="2 3" key="1">
    <citation type="submission" date="2020-08" db="EMBL/GenBank/DDBJ databases">
        <title>A Genomic Blueprint of the Chicken Gut Microbiome.</title>
        <authorList>
            <person name="Gilroy R."/>
            <person name="Ravi A."/>
            <person name="Getino M."/>
            <person name="Pursley I."/>
            <person name="Horton D.L."/>
            <person name="Alikhan N.-F."/>
            <person name="Baker D."/>
            <person name="Gharbi K."/>
            <person name="Hall N."/>
            <person name="Watson M."/>
            <person name="Adriaenssens E.M."/>
            <person name="Foster-Nyarko E."/>
            <person name="Jarju S."/>
            <person name="Secka A."/>
            <person name="Antonio M."/>
            <person name="Oren A."/>
            <person name="Chaudhuri R."/>
            <person name="La Ragione R.M."/>
            <person name="Hildebrand F."/>
            <person name="Pallen M.J."/>
        </authorList>
    </citation>
    <scope>NUCLEOTIDE SEQUENCE [LARGE SCALE GENOMIC DNA]</scope>
    <source>
        <strain evidence="2 3">Sa5BUN4</strain>
    </source>
</reference>
<dbReference type="RefSeq" id="WP_191770277.1">
    <property type="nucleotide sequence ID" value="NZ_JACSQS010000006.1"/>
</dbReference>
<keyword evidence="1" id="KW-0732">Signal</keyword>
<dbReference type="InterPro" id="IPR009003">
    <property type="entry name" value="Peptidase_S1_PA"/>
</dbReference>
<accession>A0A8X8FTK3</accession>
<proteinExistence type="predicted"/>
<keyword evidence="3" id="KW-1185">Reference proteome</keyword>
<comment type="caution">
    <text evidence="2">The sequence shown here is derived from an EMBL/GenBank/DDBJ whole genome shotgun (WGS) entry which is preliminary data.</text>
</comment>
<name>A0A8X8FTK3_9GAMM</name>
<dbReference type="EMBL" id="JACSQS010000006">
    <property type="protein sequence ID" value="MBD7954104.1"/>
    <property type="molecule type" value="Genomic_DNA"/>
</dbReference>
<dbReference type="InterPro" id="IPR043504">
    <property type="entry name" value="Peptidase_S1_PA_chymotrypsin"/>
</dbReference>
<sequence length="403" mass="42484">MKHAASHIRRLGCVLALGSTLSVAANAAEPLVAGVTRATDLRLTPSAWRDAGETTPIVVSARDATYIKVHLGQFDLPRGVTLEVSSPDGSEVHRYSSQARDAHTVDAALDEDGRSRFGAMSIHGDTAILRLTGTAQEPWDGHRGVQVAHYDEGMPLDQVARAAAASPAEGAPVGTRAICGASDLQPVACLAGNDRQAYNAARPVARLLIGGRSLCTAWRVGRDNRLFTNNHCFNSAAGVASTEVWFNHEAAQCGSGVRAAVTKVSGATLLKTDAALDYSLFTVNQFTNIARFGHLGLDVGTARPGQEIFVPQHPGGRLKELSVTSDTQGGGRCTLISTTANSGRDASYSCDTEGGSSGSPVIGRGNNRVVALHHLSWGNCTNSGARIELIWPQVKQYFNNVVP</sequence>
<evidence type="ECO:0000313" key="2">
    <source>
        <dbReference type="EMBL" id="MBD7954104.1"/>
    </source>
</evidence>
<dbReference type="PANTHER" id="PTHR36234">
    <property type="entry name" value="LYSYL ENDOPEPTIDASE"/>
    <property type="match status" value="1"/>
</dbReference>
<dbReference type="Gene3D" id="2.40.10.10">
    <property type="entry name" value="Trypsin-like serine proteases"/>
    <property type="match status" value="2"/>
</dbReference>
<dbReference type="Pfam" id="PF13365">
    <property type="entry name" value="Trypsin_2"/>
    <property type="match status" value="1"/>
</dbReference>
<feature type="signal peptide" evidence="1">
    <location>
        <begin position="1"/>
        <end position="27"/>
    </location>
</feature>
<evidence type="ECO:0000313" key="3">
    <source>
        <dbReference type="Proteomes" id="UP000636938"/>
    </source>
</evidence>
<dbReference type="PANTHER" id="PTHR36234:SF5">
    <property type="entry name" value="LYSYL ENDOPEPTIDASE"/>
    <property type="match status" value="1"/>
</dbReference>
<organism evidence="2 3">
    <name type="scientific">Stenotrophomonas lacuserhaii</name>
    <dbReference type="NCBI Taxonomy" id="2760084"/>
    <lineage>
        <taxon>Bacteria</taxon>
        <taxon>Pseudomonadati</taxon>
        <taxon>Pseudomonadota</taxon>
        <taxon>Gammaproteobacteria</taxon>
        <taxon>Lysobacterales</taxon>
        <taxon>Lysobacteraceae</taxon>
        <taxon>Stenotrophomonas</taxon>
    </lineage>
</organism>
<protein>
    <submittedName>
        <fullName evidence="2">Trypsin-like peptidase domain-containing protein</fullName>
    </submittedName>
</protein>
<evidence type="ECO:0000256" key="1">
    <source>
        <dbReference type="SAM" id="SignalP"/>
    </source>
</evidence>